<gene>
    <name evidence="1" type="ORF">SCMC78_15440</name>
</gene>
<dbReference type="KEGG" id="stcm:SCMC78_15440"/>
<evidence type="ECO:0000313" key="1">
    <source>
        <dbReference type="EMBL" id="BFP51737.1"/>
    </source>
</evidence>
<dbReference type="Pfam" id="PF11248">
    <property type="entry name" value="DUF3046"/>
    <property type="match status" value="1"/>
</dbReference>
<accession>A0AB33KAL6</accession>
<dbReference type="AlphaFoldDB" id="A0AB33KAL6"/>
<dbReference type="EMBL" id="AP035884">
    <property type="protein sequence ID" value="BFP51737.1"/>
    <property type="molecule type" value="Genomic_DNA"/>
</dbReference>
<protein>
    <submittedName>
        <fullName evidence="1">DUF3046 domain-containing protein</fullName>
    </submittedName>
</protein>
<reference evidence="1" key="1">
    <citation type="submission" date="2024-07" db="EMBL/GenBank/DDBJ databases">
        <title>Complete genome sequences of cellulolytic bacteria, Kitasatospora sp. CMC57 and Streptomyces sp. CMC78, isolated from Japanese agricultural soil.</title>
        <authorList>
            <person name="Hashimoto T."/>
            <person name="Ito M."/>
            <person name="Iwamoto M."/>
            <person name="Fukahori D."/>
            <person name="Shoda T."/>
            <person name="Sakoda M."/>
            <person name="Morohoshi T."/>
            <person name="Mitsuboshi M."/>
            <person name="Nishizawa T."/>
        </authorList>
    </citation>
    <scope>NUCLEOTIDE SEQUENCE</scope>
    <source>
        <strain evidence="1">CMC78</strain>
    </source>
</reference>
<dbReference type="InterPro" id="IPR021408">
    <property type="entry name" value="DUF3046"/>
</dbReference>
<sequence>MCRADRLHSQERDTGGMRLTIFWERMADHFGAAYADSFARDHVMAELGGRTVHQALDAGWDAKDVWRGVCAAMDVPADRR</sequence>
<organism evidence="1">
    <name type="scientific">Streptomyces sp. CMC78</name>
    <dbReference type="NCBI Taxonomy" id="3231512"/>
    <lineage>
        <taxon>Bacteria</taxon>
        <taxon>Bacillati</taxon>
        <taxon>Actinomycetota</taxon>
        <taxon>Actinomycetes</taxon>
        <taxon>Kitasatosporales</taxon>
        <taxon>Streptomycetaceae</taxon>
        <taxon>Streptomyces</taxon>
    </lineage>
</organism>
<proteinExistence type="predicted"/>
<name>A0AB33KAL6_9ACTN</name>